<sequence>MTHSNHTTSARKGKHLSYSERSQIAILKQENYSNRRIASVLERAPQTINNEVKRGTVTGI</sequence>
<comment type="caution">
    <text evidence="3">The sequence shown here is derived from an EMBL/GenBank/DDBJ whole genome shotgun (WGS) entry which is preliminary data.</text>
</comment>
<gene>
    <name evidence="3" type="ORF">GCM10025885_03280</name>
</gene>
<proteinExistence type="predicted"/>
<dbReference type="GO" id="GO:0005829">
    <property type="term" value="C:cytosol"/>
    <property type="evidence" value="ECO:0007669"/>
    <property type="project" value="TreeGrafter"/>
</dbReference>
<dbReference type="AlphaFoldDB" id="A0AA37XJY5"/>
<dbReference type="GO" id="GO:0004803">
    <property type="term" value="F:transposase activity"/>
    <property type="evidence" value="ECO:0007669"/>
    <property type="project" value="TreeGrafter"/>
</dbReference>
<name>A0AA37XJY5_9ENTE</name>
<organism evidence="3 4">
    <name type="scientific">Tetragenococcus osmophilus</name>
    <dbReference type="NCBI Taxonomy" id="526944"/>
    <lineage>
        <taxon>Bacteria</taxon>
        <taxon>Bacillati</taxon>
        <taxon>Bacillota</taxon>
        <taxon>Bacilli</taxon>
        <taxon>Lactobacillales</taxon>
        <taxon>Enterococcaceae</taxon>
        <taxon>Tetragenococcus</taxon>
    </lineage>
</organism>
<dbReference type="GO" id="GO:0032196">
    <property type="term" value="P:transposition"/>
    <property type="evidence" value="ECO:0007669"/>
    <property type="project" value="TreeGrafter"/>
</dbReference>
<evidence type="ECO:0000259" key="2">
    <source>
        <dbReference type="Pfam" id="PF13936"/>
    </source>
</evidence>
<dbReference type="Proteomes" id="UP001157039">
    <property type="component" value="Unassembled WGS sequence"/>
</dbReference>
<evidence type="ECO:0000256" key="1">
    <source>
        <dbReference type="SAM" id="MobiDB-lite"/>
    </source>
</evidence>
<dbReference type="Gene3D" id="1.10.10.60">
    <property type="entry name" value="Homeodomain-like"/>
    <property type="match status" value="1"/>
</dbReference>
<dbReference type="PANTHER" id="PTHR10948">
    <property type="entry name" value="TRANSPOSASE"/>
    <property type="match status" value="1"/>
</dbReference>
<dbReference type="PANTHER" id="PTHR10948:SF23">
    <property type="entry name" value="TRANSPOSASE INSI FOR INSERTION SEQUENCE ELEMENT IS30A-RELATED"/>
    <property type="match status" value="1"/>
</dbReference>
<protein>
    <recommendedName>
        <fullName evidence="2">Transposase IS30-like HTH domain-containing protein</fullName>
    </recommendedName>
</protein>
<dbReference type="EMBL" id="BSUW01000001">
    <property type="protein sequence ID" value="GMA71279.1"/>
    <property type="molecule type" value="Genomic_DNA"/>
</dbReference>
<reference evidence="3 4" key="1">
    <citation type="journal article" date="2014" name="Int. J. Syst. Evol. Microbiol.">
        <title>Complete genome sequence of Corynebacterium casei LMG S-19264T (=DSM 44701T), isolated from a smear-ripened cheese.</title>
        <authorList>
            <consortium name="US DOE Joint Genome Institute (JGI-PGF)"/>
            <person name="Walter F."/>
            <person name="Albersmeier A."/>
            <person name="Kalinowski J."/>
            <person name="Ruckert C."/>
        </authorList>
    </citation>
    <scope>NUCLEOTIDE SEQUENCE [LARGE SCALE GENOMIC DNA]</scope>
    <source>
        <strain evidence="3 4">NBRC 114545</strain>
    </source>
</reference>
<evidence type="ECO:0000313" key="4">
    <source>
        <dbReference type="Proteomes" id="UP001157039"/>
    </source>
</evidence>
<dbReference type="InterPro" id="IPR025246">
    <property type="entry name" value="IS30-like_HTH"/>
</dbReference>
<dbReference type="InterPro" id="IPR051917">
    <property type="entry name" value="Transposase-Integrase"/>
</dbReference>
<feature type="domain" description="Transposase IS30-like HTH" evidence="2">
    <location>
        <begin position="12"/>
        <end position="55"/>
    </location>
</feature>
<feature type="region of interest" description="Disordered" evidence="1">
    <location>
        <begin position="1"/>
        <end position="20"/>
    </location>
</feature>
<accession>A0AA37XJY5</accession>
<dbReference type="Pfam" id="PF13936">
    <property type="entry name" value="HTH_38"/>
    <property type="match status" value="1"/>
</dbReference>
<evidence type="ECO:0000313" key="3">
    <source>
        <dbReference type="EMBL" id="GMA71279.1"/>
    </source>
</evidence>